<comment type="caution">
    <text evidence="1">The sequence shown here is derived from an EMBL/GenBank/DDBJ whole genome shotgun (WGS) entry which is preliminary data.</text>
</comment>
<keyword evidence="2" id="KW-1185">Reference proteome</keyword>
<sequence length="85" mass="9706">IEFLVINCSVLSGLFSSVQNANSNWLHCILEVNLLKTLLHTEYRWGEYNLKDSGLIHALEPCPISPFFCLSSVHMFEIFLTGDLY</sequence>
<evidence type="ECO:0000313" key="2">
    <source>
        <dbReference type="Proteomes" id="UP000593576"/>
    </source>
</evidence>
<accession>A0A7J9LWR1</accession>
<dbReference type="EMBL" id="JABFAF010000008">
    <property type="protein sequence ID" value="MBA0863171.1"/>
    <property type="molecule type" value="Genomic_DNA"/>
</dbReference>
<organism evidence="1 2">
    <name type="scientific">Gossypium schwendimanii</name>
    <name type="common">Cotton</name>
    <dbReference type="NCBI Taxonomy" id="34291"/>
    <lineage>
        <taxon>Eukaryota</taxon>
        <taxon>Viridiplantae</taxon>
        <taxon>Streptophyta</taxon>
        <taxon>Embryophyta</taxon>
        <taxon>Tracheophyta</taxon>
        <taxon>Spermatophyta</taxon>
        <taxon>Magnoliopsida</taxon>
        <taxon>eudicotyledons</taxon>
        <taxon>Gunneridae</taxon>
        <taxon>Pentapetalae</taxon>
        <taxon>rosids</taxon>
        <taxon>malvids</taxon>
        <taxon>Malvales</taxon>
        <taxon>Malvaceae</taxon>
        <taxon>Malvoideae</taxon>
        <taxon>Gossypium</taxon>
    </lineage>
</organism>
<gene>
    <name evidence="1" type="ORF">Goshw_017686</name>
</gene>
<evidence type="ECO:0000313" key="1">
    <source>
        <dbReference type="EMBL" id="MBA0863171.1"/>
    </source>
</evidence>
<name>A0A7J9LWR1_GOSSC</name>
<proteinExistence type="predicted"/>
<dbReference type="AlphaFoldDB" id="A0A7J9LWR1"/>
<dbReference type="Proteomes" id="UP000593576">
    <property type="component" value="Unassembled WGS sequence"/>
</dbReference>
<protein>
    <submittedName>
        <fullName evidence="1">Uncharacterized protein</fullName>
    </submittedName>
</protein>
<reference evidence="1 2" key="1">
    <citation type="journal article" date="2019" name="Genome Biol. Evol.">
        <title>Insights into the evolution of the New World diploid cottons (Gossypium, subgenus Houzingenia) based on genome sequencing.</title>
        <authorList>
            <person name="Grover C.E."/>
            <person name="Arick M.A. 2nd"/>
            <person name="Thrash A."/>
            <person name="Conover J.L."/>
            <person name="Sanders W.S."/>
            <person name="Peterson D.G."/>
            <person name="Frelichowski J.E."/>
            <person name="Scheffler J.A."/>
            <person name="Scheffler B.E."/>
            <person name="Wendel J.F."/>
        </authorList>
    </citation>
    <scope>NUCLEOTIDE SEQUENCE [LARGE SCALE GENOMIC DNA]</scope>
    <source>
        <strain evidence="1">1</strain>
        <tissue evidence="1">Leaf</tissue>
    </source>
</reference>
<feature type="non-terminal residue" evidence="1">
    <location>
        <position position="1"/>
    </location>
</feature>